<protein>
    <recommendedName>
        <fullName evidence="5">SnoaL-like domain-containing protein</fullName>
    </recommendedName>
</protein>
<organism evidence="3 4">
    <name type="scientific">Diacronema lutheri</name>
    <name type="common">Unicellular marine alga</name>
    <name type="synonym">Monochrysis lutheri</name>
    <dbReference type="NCBI Taxonomy" id="2081491"/>
    <lineage>
        <taxon>Eukaryota</taxon>
        <taxon>Haptista</taxon>
        <taxon>Haptophyta</taxon>
        <taxon>Pavlovophyceae</taxon>
        <taxon>Pavlovales</taxon>
        <taxon>Pavlovaceae</taxon>
        <taxon>Diacronema</taxon>
    </lineage>
</organism>
<comment type="caution">
    <text evidence="3">The sequence shown here is derived from an EMBL/GenBank/DDBJ whole genome shotgun (WGS) entry which is preliminary data.</text>
</comment>
<evidence type="ECO:0000313" key="4">
    <source>
        <dbReference type="Proteomes" id="UP000751190"/>
    </source>
</evidence>
<dbReference type="EMBL" id="JAGTXO010000049">
    <property type="protein sequence ID" value="KAG8458590.1"/>
    <property type="molecule type" value="Genomic_DNA"/>
</dbReference>
<gene>
    <name evidence="3" type="ORF">KFE25_008387</name>
</gene>
<feature type="region of interest" description="Disordered" evidence="1">
    <location>
        <begin position="271"/>
        <end position="290"/>
    </location>
</feature>
<dbReference type="AlphaFoldDB" id="A0A8J5XD43"/>
<dbReference type="Proteomes" id="UP000751190">
    <property type="component" value="Unassembled WGS sequence"/>
</dbReference>
<feature type="chain" id="PRO_5035319562" description="SnoaL-like domain-containing protein" evidence="2">
    <location>
        <begin position="19"/>
        <end position="290"/>
    </location>
</feature>
<evidence type="ECO:0008006" key="5">
    <source>
        <dbReference type="Google" id="ProtNLM"/>
    </source>
</evidence>
<keyword evidence="2" id="KW-0732">Signal</keyword>
<evidence type="ECO:0000313" key="3">
    <source>
        <dbReference type="EMBL" id="KAG8458590.1"/>
    </source>
</evidence>
<keyword evidence="4" id="KW-1185">Reference proteome</keyword>
<name>A0A8J5XD43_DIALT</name>
<dbReference type="OMA" id="RTIRCHW"/>
<evidence type="ECO:0000256" key="2">
    <source>
        <dbReference type="SAM" id="SignalP"/>
    </source>
</evidence>
<dbReference type="PANTHER" id="PTHR34123">
    <property type="entry name" value="OS04G0578200 PROTEIN"/>
    <property type="match status" value="1"/>
</dbReference>
<feature type="compositionally biased region" description="Gly residues" evidence="1">
    <location>
        <begin position="281"/>
        <end position="290"/>
    </location>
</feature>
<dbReference type="OrthoDB" id="348976at2759"/>
<sequence length="290" mass="31889">MLARRLLALALAFSRAGALHTGAVPQLMRITGSSLSAVDSRLATALERAQGVPCPFFRRRFTDAVESAQLVMAWVHARHKSLPIDQPALLLPAAGDKRAHLPLGVLADVLREDFVRHAYVNGRLTRAVYDDECFFDGPDPDMPVRGVRKYCLAVSGLFDTRRSECRLLGEPVVDEAARTIRCHWRLAGVLRLPWKPTFKPYLGHTTYYVDARSGLIRSAIEQWSIHPIVAFLSVLLPRVADRIAPDAPDVRTFDEWFAAWLDAGAPPPPPLSANSICPPTAGGGDSLRSV</sequence>
<evidence type="ECO:0000256" key="1">
    <source>
        <dbReference type="SAM" id="MobiDB-lite"/>
    </source>
</evidence>
<accession>A0A8J5XD43</accession>
<reference evidence="3" key="1">
    <citation type="submission" date="2021-05" db="EMBL/GenBank/DDBJ databases">
        <title>The genome of the haptophyte Pavlova lutheri (Diacronema luteri, Pavlovales) - a model for lipid biosynthesis in eukaryotic algae.</title>
        <authorList>
            <person name="Hulatt C.J."/>
            <person name="Posewitz M.C."/>
        </authorList>
    </citation>
    <scope>NUCLEOTIDE SEQUENCE</scope>
    <source>
        <strain evidence="3">NIVA-4/92</strain>
    </source>
</reference>
<proteinExistence type="predicted"/>
<feature type="signal peptide" evidence="2">
    <location>
        <begin position="1"/>
        <end position="18"/>
    </location>
</feature>
<dbReference type="PANTHER" id="PTHR34123:SF3">
    <property type="entry name" value="SNOAL-LIKE DOMAIN-CONTAINING PROTEIN"/>
    <property type="match status" value="1"/>
</dbReference>
<dbReference type="Pfam" id="PF10184">
    <property type="entry name" value="DUF2358"/>
    <property type="match status" value="1"/>
</dbReference>
<dbReference type="InterPro" id="IPR018790">
    <property type="entry name" value="DUF2358"/>
</dbReference>